<dbReference type="PROSITE" id="PS00237">
    <property type="entry name" value="G_PROTEIN_RECEP_F1_1"/>
    <property type="match status" value="1"/>
</dbReference>
<evidence type="ECO:0000256" key="8">
    <source>
        <dbReference type="ARBA" id="ARBA00023224"/>
    </source>
</evidence>
<keyword evidence="4 9" id="KW-0297">G-protein coupled receptor</keyword>
<dbReference type="AlphaFoldDB" id="A0A3Q3MMT4"/>
<accession>A0A3Q3MMT4</accession>
<dbReference type="GO" id="GO:0007200">
    <property type="term" value="P:phospholipase C-activating G protein-coupled receptor signaling pathway"/>
    <property type="evidence" value="ECO:0007669"/>
    <property type="project" value="TreeGrafter"/>
</dbReference>
<name>A0A3Q3MMT4_9TELE</name>
<evidence type="ECO:0000256" key="3">
    <source>
        <dbReference type="ARBA" id="ARBA00022989"/>
    </source>
</evidence>
<keyword evidence="13" id="KW-1185">Reference proteome</keyword>
<evidence type="ECO:0000256" key="7">
    <source>
        <dbReference type="ARBA" id="ARBA00023180"/>
    </source>
</evidence>
<dbReference type="GeneTree" id="ENSGT00940000164014"/>
<dbReference type="STRING" id="205130.ENSMAMP00000024151"/>
<sequence>MGTDENALFLCGKDPAYYTHTLGIVVDWVIFLVGLPEICLACYALLSLLKKEKAAPILAINLLLSDLIQIGITFVFIISRFFDNTFKPFIRARCIARLFVRLGLTSSLGFMLLISAERCLMVACPVWYHRKNTTKLPLLVSLCVWTLSLAYAILDYIFFIHTPYSLMLFSIICLIPAPFLVALFTITWKALNKSIAMRHETNNRRKILGVLSLVLGMYTVLFFPFSFRNLYYSFKGDDSSEDPVRDLSGVLTSALVYLSPLIDALIYIFIRRDVKDTLEAFPCCTTPLMKLKACQDRRSGTFQTETTV</sequence>
<evidence type="ECO:0000256" key="4">
    <source>
        <dbReference type="ARBA" id="ARBA00023040"/>
    </source>
</evidence>
<keyword evidence="2 9" id="KW-0812">Transmembrane</keyword>
<dbReference type="GO" id="GO:0035025">
    <property type="term" value="P:positive regulation of Rho protein signal transduction"/>
    <property type="evidence" value="ECO:0007669"/>
    <property type="project" value="TreeGrafter"/>
</dbReference>
<dbReference type="Gene3D" id="1.20.1070.10">
    <property type="entry name" value="Rhodopsin 7-helix transmembrane proteins"/>
    <property type="match status" value="1"/>
</dbReference>
<dbReference type="PROSITE" id="PS50262">
    <property type="entry name" value="G_PROTEIN_RECEP_F1_2"/>
    <property type="match status" value="1"/>
</dbReference>
<dbReference type="GO" id="GO:0004930">
    <property type="term" value="F:G protein-coupled receptor activity"/>
    <property type="evidence" value="ECO:0007669"/>
    <property type="project" value="UniProtKB-KW"/>
</dbReference>
<evidence type="ECO:0000256" key="9">
    <source>
        <dbReference type="RuleBase" id="RU000688"/>
    </source>
</evidence>
<reference evidence="12" key="2">
    <citation type="submission" date="2025-09" db="UniProtKB">
        <authorList>
            <consortium name="Ensembl"/>
        </authorList>
    </citation>
    <scope>IDENTIFICATION</scope>
</reference>
<comment type="subcellular location">
    <subcellularLocation>
        <location evidence="1">Membrane</location>
        <topology evidence="1">Multi-pass membrane protein</topology>
    </subcellularLocation>
</comment>
<evidence type="ECO:0000256" key="10">
    <source>
        <dbReference type="SAM" id="Phobius"/>
    </source>
</evidence>
<evidence type="ECO:0000259" key="11">
    <source>
        <dbReference type="PROSITE" id="PS50262"/>
    </source>
</evidence>
<keyword evidence="3 10" id="KW-1133">Transmembrane helix</keyword>
<dbReference type="Pfam" id="PF00001">
    <property type="entry name" value="7tm_1"/>
    <property type="match status" value="1"/>
</dbReference>
<dbReference type="GO" id="GO:0005886">
    <property type="term" value="C:plasma membrane"/>
    <property type="evidence" value="ECO:0007669"/>
    <property type="project" value="TreeGrafter"/>
</dbReference>
<dbReference type="InParanoid" id="A0A3Q3MMT4"/>
<dbReference type="SUPFAM" id="SSF81321">
    <property type="entry name" value="Family A G protein-coupled receptor-like"/>
    <property type="match status" value="1"/>
</dbReference>
<feature type="transmembrane region" description="Helical" evidence="10">
    <location>
        <begin position="136"/>
        <end position="160"/>
    </location>
</feature>
<organism evidence="12 13">
    <name type="scientific">Mastacembelus armatus</name>
    <name type="common">zig-zag eel</name>
    <dbReference type="NCBI Taxonomy" id="205130"/>
    <lineage>
        <taxon>Eukaryota</taxon>
        <taxon>Metazoa</taxon>
        <taxon>Chordata</taxon>
        <taxon>Craniata</taxon>
        <taxon>Vertebrata</taxon>
        <taxon>Euteleostomi</taxon>
        <taxon>Actinopterygii</taxon>
        <taxon>Neopterygii</taxon>
        <taxon>Teleostei</taxon>
        <taxon>Neoteleostei</taxon>
        <taxon>Acanthomorphata</taxon>
        <taxon>Anabantaria</taxon>
        <taxon>Synbranchiformes</taxon>
        <taxon>Mastacembelidae</taxon>
        <taxon>Mastacembelus</taxon>
    </lineage>
</organism>
<dbReference type="PANTHER" id="PTHR24232">
    <property type="entry name" value="G-PROTEIN COUPLED RECEPTOR"/>
    <property type="match status" value="1"/>
</dbReference>
<evidence type="ECO:0000313" key="12">
    <source>
        <dbReference type="Ensembl" id="ENSMAMP00000024151.2"/>
    </source>
</evidence>
<feature type="transmembrane region" description="Helical" evidence="10">
    <location>
        <begin position="58"/>
        <end position="78"/>
    </location>
</feature>
<keyword evidence="7" id="KW-0325">Glycoprotein</keyword>
<dbReference type="Proteomes" id="UP000261640">
    <property type="component" value="Unplaced"/>
</dbReference>
<reference evidence="12" key="1">
    <citation type="submission" date="2025-08" db="UniProtKB">
        <authorList>
            <consortium name="Ensembl"/>
        </authorList>
    </citation>
    <scope>IDENTIFICATION</scope>
</reference>
<comment type="similarity">
    <text evidence="9">Belongs to the G-protein coupled receptor 1 family.</text>
</comment>
<evidence type="ECO:0000256" key="2">
    <source>
        <dbReference type="ARBA" id="ARBA00022692"/>
    </source>
</evidence>
<dbReference type="InterPro" id="IPR000276">
    <property type="entry name" value="GPCR_Rhodpsn"/>
</dbReference>
<feature type="domain" description="G-protein coupled receptors family 1 profile" evidence="11">
    <location>
        <begin position="37"/>
        <end position="267"/>
    </location>
</feature>
<feature type="transmembrane region" description="Helical" evidence="10">
    <location>
        <begin position="28"/>
        <end position="46"/>
    </location>
</feature>
<evidence type="ECO:0000256" key="6">
    <source>
        <dbReference type="ARBA" id="ARBA00023170"/>
    </source>
</evidence>
<dbReference type="Ensembl" id="ENSMAMT00000024767.2">
    <property type="protein sequence ID" value="ENSMAMP00000024151.2"/>
    <property type="gene ID" value="ENSMAMG00000016237.2"/>
</dbReference>
<proteinExistence type="inferred from homology"/>
<dbReference type="InterPro" id="IPR017452">
    <property type="entry name" value="GPCR_Rhodpsn_7TM"/>
</dbReference>
<keyword evidence="6 9" id="KW-0675">Receptor</keyword>
<evidence type="ECO:0000256" key="1">
    <source>
        <dbReference type="ARBA" id="ARBA00004141"/>
    </source>
</evidence>
<evidence type="ECO:0000256" key="5">
    <source>
        <dbReference type="ARBA" id="ARBA00023136"/>
    </source>
</evidence>
<feature type="transmembrane region" description="Helical" evidence="10">
    <location>
        <begin position="166"/>
        <end position="186"/>
    </location>
</feature>
<protein>
    <recommendedName>
        <fullName evidence="11">G-protein coupled receptors family 1 profile domain-containing protein</fullName>
    </recommendedName>
</protein>
<feature type="transmembrane region" description="Helical" evidence="10">
    <location>
        <begin position="247"/>
        <end position="270"/>
    </location>
</feature>
<feature type="transmembrane region" description="Helical" evidence="10">
    <location>
        <begin position="207"/>
        <end position="227"/>
    </location>
</feature>
<keyword evidence="8 9" id="KW-0807">Transducer</keyword>
<keyword evidence="5 10" id="KW-0472">Membrane</keyword>
<feature type="transmembrane region" description="Helical" evidence="10">
    <location>
        <begin position="98"/>
        <end position="116"/>
    </location>
</feature>
<dbReference type="PANTHER" id="PTHR24232:SF85">
    <property type="entry name" value="G-PROTEIN COUPLED RECEPTOR 4"/>
    <property type="match status" value="1"/>
</dbReference>
<evidence type="ECO:0000313" key="13">
    <source>
        <dbReference type="Proteomes" id="UP000261640"/>
    </source>
</evidence>
<dbReference type="PRINTS" id="PR00237">
    <property type="entry name" value="GPCRRHODOPSN"/>
</dbReference>